<dbReference type="InterPro" id="IPR006664">
    <property type="entry name" value="OMP_bac"/>
</dbReference>
<dbReference type="InterPro" id="IPR036737">
    <property type="entry name" value="OmpA-like_sf"/>
</dbReference>
<dbReference type="PRINTS" id="PR01021">
    <property type="entry name" value="OMPADOMAIN"/>
</dbReference>
<comment type="caution">
    <text evidence="6">The sequence shown here is derived from an EMBL/GenBank/DDBJ whole genome shotgun (WGS) entry which is preliminary data.</text>
</comment>
<dbReference type="InterPro" id="IPR050330">
    <property type="entry name" value="Bact_OuterMem_StrucFunc"/>
</dbReference>
<dbReference type="EMBL" id="JAVHUL010000008">
    <property type="protein sequence ID" value="MDQ7916810.1"/>
    <property type="molecule type" value="Genomic_DNA"/>
</dbReference>
<keyword evidence="3" id="KW-0998">Cell outer membrane</keyword>
<dbReference type="PROSITE" id="PS51123">
    <property type="entry name" value="OMPA_2"/>
    <property type="match status" value="1"/>
</dbReference>
<evidence type="ECO:0000256" key="4">
    <source>
        <dbReference type="PROSITE-ProRule" id="PRU00473"/>
    </source>
</evidence>
<feature type="domain" description="OmpA-like" evidence="5">
    <location>
        <begin position="193"/>
        <end position="312"/>
    </location>
</feature>
<evidence type="ECO:0000256" key="3">
    <source>
        <dbReference type="ARBA" id="ARBA00023237"/>
    </source>
</evidence>
<sequence>MRKSILFIIPIFLIALTASAQISVNLIKFKKYYRLKDHSEVFIPLGNVSFADTIIDFKEGNPKALPKYSDPLAAIGEPDYEKYLDQSYVSLGCQGQMTAVFKDNGFIDIEGPDLYFFEIGPSIESFKVEISSDNKKWINIGRVDGGNSAIDIVRANIPKEEEAIYYYVRITDLASFCSGPTAGADIDAIGTVGAVLKLNVEANLLFDTDKYDLKQTALEKLEEFKDVIVQIPKAEIIISGHTDSDADDAYNYTLGMNRAKAVESYLHQILEGKGEYTYKAESYGEREPIVENNSEKNKQKNRRVEILVLPDKEFYKIPAKSD</sequence>
<keyword evidence="7" id="KW-1185">Reference proteome</keyword>
<comment type="subcellular location">
    <subcellularLocation>
        <location evidence="1">Cell outer membrane</location>
    </subcellularLocation>
</comment>
<dbReference type="Pfam" id="PF00691">
    <property type="entry name" value="OmpA"/>
    <property type="match status" value="1"/>
</dbReference>
<evidence type="ECO:0000313" key="6">
    <source>
        <dbReference type="EMBL" id="MDQ7916810.1"/>
    </source>
</evidence>
<dbReference type="Proteomes" id="UP001230915">
    <property type="component" value="Unassembled WGS sequence"/>
</dbReference>
<dbReference type="Gene3D" id="3.30.1330.60">
    <property type="entry name" value="OmpA-like domain"/>
    <property type="match status" value="1"/>
</dbReference>
<dbReference type="CDD" id="cd07185">
    <property type="entry name" value="OmpA_C-like"/>
    <property type="match status" value="1"/>
</dbReference>
<protein>
    <submittedName>
        <fullName evidence="6">OmpA family protein</fullName>
    </submittedName>
</protein>
<keyword evidence="2 4" id="KW-0472">Membrane</keyword>
<dbReference type="InterPro" id="IPR006665">
    <property type="entry name" value="OmpA-like"/>
</dbReference>
<dbReference type="PANTHER" id="PTHR30329:SF21">
    <property type="entry name" value="LIPOPROTEIN YIAD-RELATED"/>
    <property type="match status" value="1"/>
</dbReference>
<name>A0ABU0ZZQ6_9FLAO</name>
<evidence type="ECO:0000256" key="1">
    <source>
        <dbReference type="ARBA" id="ARBA00004442"/>
    </source>
</evidence>
<reference evidence="6 7" key="1">
    <citation type="submission" date="2023-08" db="EMBL/GenBank/DDBJ databases">
        <title>Mesonia sp. MT50, isolated from deep-sea sediment of the Mariana Trench.</title>
        <authorList>
            <person name="Fu H."/>
        </authorList>
    </citation>
    <scope>NUCLEOTIDE SEQUENCE [LARGE SCALE GENOMIC DNA]</scope>
    <source>
        <strain evidence="6 7">MT50</strain>
    </source>
</reference>
<evidence type="ECO:0000256" key="2">
    <source>
        <dbReference type="ARBA" id="ARBA00023136"/>
    </source>
</evidence>
<evidence type="ECO:0000313" key="7">
    <source>
        <dbReference type="Proteomes" id="UP001230915"/>
    </source>
</evidence>
<proteinExistence type="predicted"/>
<evidence type="ECO:0000259" key="5">
    <source>
        <dbReference type="PROSITE" id="PS51123"/>
    </source>
</evidence>
<gene>
    <name evidence="6" type="ORF">RBU60_04430</name>
</gene>
<dbReference type="PANTHER" id="PTHR30329">
    <property type="entry name" value="STATOR ELEMENT OF FLAGELLAR MOTOR COMPLEX"/>
    <property type="match status" value="1"/>
</dbReference>
<accession>A0ABU0ZZQ6</accession>
<dbReference type="SUPFAM" id="SSF103088">
    <property type="entry name" value="OmpA-like"/>
    <property type="match status" value="1"/>
</dbReference>
<organism evidence="6 7">
    <name type="scientific">Mesonia profundi</name>
    <dbReference type="NCBI Taxonomy" id="3070998"/>
    <lineage>
        <taxon>Bacteria</taxon>
        <taxon>Pseudomonadati</taxon>
        <taxon>Bacteroidota</taxon>
        <taxon>Flavobacteriia</taxon>
        <taxon>Flavobacteriales</taxon>
        <taxon>Flavobacteriaceae</taxon>
        <taxon>Mesonia</taxon>
    </lineage>
</organism>
<dbReference type="RefSeq" id="WP_308863471.1">
    <property type="nucleotide sequence ID" value="NZ_JAVHUL010000008.1"/>
</dbReference>